<evidence type="ECO:0000256" key="1">
    <source>
        <dbReference type="SAM" id="MobiDB-lite"/>
    </source>
</evidence>
<keyword evidence="4" id="KW-1185">Reference proteome</keyword>
<dbReference type="AlphaFoldDB" id="A0AAD1J3Y9"/>
<feature type="compositionally biased region" description="Basic residues" evidence="1">
    <location>
        <begin position="485"/>
        <end position="499"/>
    </location>
</feature>
<dbReference type="Proteomes" id="UP000466039">
    <property type="component" value="Chromosome"/>
</dbReference>
<evidence type="ECO:0000313" key="3">
    <source>
        <dbReference type="EMBL" id="BBZ62307.1"/>
    </source>
</evidence>
<name>A0AAD1J3Y9_MYCMB</name>
<evidence type="ECO:0000313" key="4">
    <source>
        <dbReference type="Proteomes" id="UP000466039"/>
    </source>
</evidence>
<protein>
    <recommendedName>
        <fullName evidence="2">HNH nuclease domain-containing protein</fullName>
    </recommendedName>
</protein>
<dbReference type="CDD" id="cd00085">
    <property type="entry name" value="HNHc"/>
    <property type="match status" value="1"/>
</dbReference>
<feature type="region of interest" description="Disordered" evidence="1">
    <location>
        <begin position="466"/>
        <end position="521"/>
    </location>
</feature>
<proteinExistence type="predicted"/>
<dbReference type="InterPro" id="IPR003870">
    <property type="entry name" value="DUF222"/>
</dbReference>
<dbReference type="SMART" id="SM00507">
    <property type="entry name" value="HNHc"/>
    <property type="match status" value="1"/>
</dbReference>
<evidence type="ECO:0000259" key="2">
    <source>
        <dbReference type="SMART" id="SM00507"/>
    </source>
</evidence>
<accession>A0AAD1J3Y9</accession>
<feature type="compositionally biased region" description="Acidic residues" evidence="1">
    <location>
        <begin position="297"/>
        <end position="306"/>
    </location>
</feature>
<organism evidence="3 4">
    <name type="scientific">Mycolicibacterium monacense</name>
    <name type="common">Mycobacterium monacense</name>
    <dbReference type="NCBI Taxonomy" id="85693"/>
    <lineage>
        <taxon>Bacteria</taxon>
        <taxon>Bacillati</taxon>
        <taxon>Actinomycetota</taxon>
        <taxon>Actinomycetes</taxon>
        <taxon>Mycobacteriales</taxon>
        <taxon>Mycobacteriaceae</taxon>
        <taxon>Mycolicibacterium</taxon>
    </lineage>
</organism>
<dbReference type="InterPro" id="IPR003615">
    <property type="entry name" value="HNH_nuc"/>
</dbReference>
<dbReference type="Pfam" id="PF02720">
    <property type="entry name" value="DUF222"/>
    <property type="match status" value="1"/>
</dbReference>
<gene>
    <name evidence="3" type="ORF">MMON_36080</name>
</gene>
<feature type="compositionally biased region" description="Basic and acidic residues" evidence="1">
    <location>
        <begin position="500"/>
        <end position="521"/>
    </location>
</feature>
<dbReference type="RefSeq" id="WP_197913485.1">
    <property type="nucleotide sequence ID" value="NZ_AP022617.1"/>
</dbReference>
<dbReference type="EMBL" id="AP022617">
    <property type="protein sequence ID" value="BBZ62307.1"/>
    <property type="molecule type" value="Genomic_DNA"/>
</dbReference>
<feature type="domain" description="HNH nuclease" evidence="2">
    <location>
        <begin position="365"/>
        <end position="416"/>
    </location>
</feature>
<feature type="region of interest" description="Disordered" evidence="1">
    <location>
        <begin position="275"/>
        <end position="316"/>
    </location>
</feature>
<sequence>MFDGSLPGIGDFSALSDAELVAASAGWGRAENAAAARKLAAMAELFRRRTGCDTATDRHNWFVDPDANAVSELAAAHNITERLAMFQTHRAVALTDRLPQVAALFTAGLITDLLVRAIVTRTALITDPTLMAAVDTDLAAQITSWGPQSEKKTLAAIDAIVETHDPGALRRVKDAEQDRGLQFGFISDAAGFMTVWARMYAPDGAAFEQRVTDMAHTVCDEDPRTADERRNDALAAVATGTHLRCECPNPDCPGHRDTQPTKDVVVHIVTTEETLDAARTQTETQPEPEAEPHAETEPEPEPEPEAEGAATPTPQQSACRAPAFVIGAGVTNPTVLAAFLHRARLRTIQHPGNAAPEPHYRPSAALQDFVRCRDLTCRFPGCDAPATRCDIDHTVPWPAGPTCAANLKCLCRKHHLLKTFWTGENGWYEQQFTDGAIVWTSPSGQTYTTRPGSALLFPTLCTPTAEAPIQPTKNTKDTTTDRGLKMPKRRRTRAQNRARRIQEERRLNDDLVAERNKPPPF</sequence>
<reference evidence="3 4" key="1">
    <citation type="journal article" date="2019" name="Emerg. Microbes Infect.">
        <title>Comprehensive subspecies identification of 175 nontuberculous mycobacteria species based on 7547 genomic profiles.</title>
        <authorList>
            <person name="Matsumoto Y."/>
            <person name="Kinjo T."/>
            <person name="Motooka D."/>
            <person name="Nabeya D."/>
            <person name="Jung N."/>
            <person name="Uechi K."/>
            <person name="Horii T."/>
            <person name="Iida T."/>
            <person name="Fujita J."/>
            <person name="Nakamura S."/>
        </authorList>
    </citation>
    <scope>NUCLEOTIDE SEQUENCE [LARGE SCALE GENOMIC DNA]</scope>
    <source>
        <strain evidence="3 4">JCM 15658</strain>
    </source>
</reference>
<feature type="compositionally biased region" description="Basic and acidic residues" evidence="1">
    <location>
        <begin position="474"/>
        <end position="484"/>
    </location>
</feature>